<dbReference type="SUPFAM" id="SSF46955">
    <property type="entry name" value="Putative DNA-binding domain"/>
    <property type="match status" value="1"/>
</dbReference>
<dbReference type="GO" id="GO:0003677">
    <property type="term" value="F:DNA binding"/>
    <property type="evidence" value="ECO:0007669"/>
    <property type="project" value="InterPro"/>
</dbReference>
<gene>
    <name evidence="2" type="ORF">BROFUL_00356</name>
</gene>
<dbReference type="Proteomes" id="UP000034954">
    <property type="component" value="Unassembled WGS sequence"/>
</dbReference>
<dbReference type="Gene3D" id="1.10.1660.10">
    <property type="match status" value="1"/>
</dbReference>
<accession>A0A0M2UXV3</accession>
<comment type="caution">
    <text evidence="2">The sequence shown here is derived from an EMBL/GenBank/DDBJ whole genome shotgun (WGS) entry which is preliminary data.</text>
</comment>
<protein>
    <recommendedName>
        <fullName evidence="1">HTH merR-type domain-containing protein</fullName>
    </recommendedName>
</protein>
<keyword evidence="3" id="KW-1185">Reference proteome</keyword>
<evidence type="ECO:0000313" key="3">
    <source>
        <dbReference type="Proteomes" id="UP000034954"/>
    </source>
</evidence>
<evidence type="ECO:0000313" key="2">
    <source>
        <dbReference type="EMBL" id="KKO20923.1"/>
    </source>
</evidence>
<dbReference type="InterPro" id="IPR000551">
    <property type="entry name" value="MerR-type_HTH_dom"/>
</dbReference>
<dbReference type="GO" id="GO:0006355">
    <property type="term" value="P:regulation of DNA-templated transcription"/>
    <property type="evidence" value="ECO:0007669"/>
    <property type="project" value="InterPro"/>
</dbReference>
<proteinExistence type="predicted"/>
<dbReference type="EMBL" id="LAQJ01000044">
    <property type="protein sequence ID" value="KKO20923.1"/>
    <property type="molecule type" value="Genomic_DNA"/>
</dbReference>
<evidence type="ECO:0000259" key="1">
    <source>
        <dbReference type="Pfam" id="PF13411"/>
    </source>
</evidence>
<dbReference type="Pfam" id="PF13411">
    <property type="entry name" value="MerR_1"/>
    <property type="match status" value="1"/>
</dbReference>
<organism evidence="2 3">
    <name type="scientific">Candidatus Brocadia fulgida</name>
    <dbReference type="NCBI Taxonomy" id="380242"/>
    <lineage>
        <taxon>Bacteria</taxon>
        <taxon>Pseudomonadati</taxon>
        <taxon>Planctomycetota</taxon>
        <taxon>Candidatus Brocadiia</taxon>
        <taxon>Candidatus Brocadiales</taxon>
        <taxon>Candidatus Brocadiaceae</taxon>
        <taxon>Candidatus Brocadia</taxon>
    </lineage>
</organism>
<dbReference type="InterPro" id="IPR009061">
    <property type="entry name" value="DNA-bd_dom_put_sf"/>
</dbReference>
<reference evidence="2 3" key="1">
    <citation type="journal article" date="2013" name="BMC Microbiol.">
        <title>Identification of the type II cytochrome c maturation pathway in anammox bacteria by comparative genomics.</title>
        <authorList>
            <person name="Ferousi C."/>
            <person name="Speth D.R."/>
            <person name="Reimann J."/>
            <person name="Op den Camp H.J."/>
            <person name="Allen J.W."/>
            <person name="Keltjens J.T."/>
            <person name="Jetten M.S."/>
        </authorList>
    </citation>
    <scope>NUCLEOTIDE SEQUENCE [LARGE SCALE GENOMIC DNA]</scope>
    <source>
        <strain evidence="2">RU1</strain>
    </source>
</reference>
<name>A0A0M2UXV3_9BACT</name>
<sequence>MMTKKELLKKLKEEHIGVSDKMLTYFASLGLIKKPARYGLGKGKGSVSEYDDRVINDIKQIMKLHKEGFTYEQIRQKNMSFDEWLSFFKEMKGSFASEEMEINFLKALPYVSDRDKGRLKLTYDVTEHLTKVVINELESILGKFLKGRKWWI</sequence>
<dbReference type="AlphaFoldDB" id="A0A0M2UXV3"/>
<feature type="domain" description="HTH merR-type" evidence="1">
    <location>
        <begin position="14"/>
        <end position="76"/>
    </location>
</feature>